<organism evidence="3 4">
    <name type="scientific">Terrabacter terrigena</name>
    <dbReference type="NCBI Taxonomy" id="574718"/>
    <lineage>
        <taxon>Bacteria</taxon>
        <taxon>Bacillati</taxon>
        <taxon>Actinomycetota</taxon>
        <taxon>Actinomycetes</taxon>
        <taxon>Micrococcales</taxon>
        <taxon>Intrasporangiaceae</taxon>
        <taxon>Terrabacter</taxon>
    </lineage>
</organism>
<dbReference type="Proteomes" id="UP001597046">
    <property type="component" value="Unassembled WGS sequence"/>
</dbReference>
<name>A0ABW3MXC9_9MICO</name>
<reference evidence="4" key="1">
    <citation type="journal article" date="2019" name="Int. J. Syst. Evol. Microbiol.">
        <title>The Global Catalogue of Microorganisms (GCM) 10K type strain sequencing project: providing services to taxonomists for standard genome sequencing and annotation.</title>
        <authorList>
            <consortium name="The Broad Institute Genomics Platform"/>
            <consortium name="The Broad Institute Genome Sequencing Center for Infectious Disease"/>
            <person name="Wu L."/>
            <person name="Ma J."/>
        </authorList>
    </citation>
    <scope>NUCLEOTIDE SEQUENCE [LARGE SCALE GENOMIC DNA]</scope>
    <source>
        <strain evidence="4">CCUG 57508</strain>
    </source>
</reference>
<evidence type="ECO:0000313" key="4">
    <source>
        <dbReference type="Proteomes" id="UP001597046"/>
    </source>
</evidence>
<protein>
    <recommendedName>
        <fullName evidence="5">Alkaline proteinase inhibitor/ Outer membrane lipoprotein Omp19 domain-containing protein</fullName>
    </recommendedName>
</protein>
<sequence>MALCALAITGGVSVLTRLLPPAATAPDTPPAVSSNVATAASSSGTQAEDAVLTPAPAPVAAPRPAALEQLTGTWTGVVRLGARRLPMTLVVTSSCTEGHDCGTLSTDSPACVGNLTLVRVQDGPVFEFGVRTYAPGSSPDCRPHEDGELFVLGDGVLAYRSTFGPGSAGRLTRVP</sequence>
<feature type="signal peptide" evidence="2">
    <location>
        <begin position="1"/>
        <end position="25"/>
    </location>
</feature>
<evidence type="ECO:0000256" key="2">
    <source>
        <dbReference type="SAM" id="SignalP"/>
    </source>
</evidence>
<feature type="region of interest" description="Disordered" evidence="1">
    <location>
        <begin position="24"/>
        <end position="51"/>
    </location>
</feature>
<dbReference type="RefSeq" id="WP_386053334.1">
    <property type="nucleotide sequence ID" value="NZ_JBHTKH010000008.1"/>
</dbReference>
<keyword evidence="2" id="KW-0732">Signal</keyword>
<feature type="compositionally biased region" description="Low complexity" evidence="1">
    <location>
        <begin position="24"/>
        <end position="43"/>
    </location>
</feature>
<gene>
    <name evidence="3" type="ORF">ACFQ2V_13630</name>
</gene>
<accession>A0ABW3MXC9</accession>
<comment type="caution">
    <text evidence="3">The sequence shown here is derived from an EMBL/GenBank/DDBJ whole genome shotgun (WGS) entry which is preliminary data.</text>
</comment>
<evidence type="ECO:0008006" key="5">
    <source>
        <dbReference type="Google" id="ProtNLM"/>
    </source>
</evidence>
<evidence type="ECO:0000256" key="1">
    <source>
        <dbReference type="SAM" id="MobiDB-lite"/>
    </source>
</evidence>
<keyword evidence="4" id="KW-1185">Reference proteome</keyword>
<dbReference type="EMBL" id="JBHTKH010000008">
    <property type="protein sequence ID" value="MFD1055352.1"/>
    <property type="molecule type" value="Genomic_DNA"/>
</dbReference>
<evidence type="ECO:0000313" key="3">
    <source>
        <dbReference type="EMBL" id="MFD1055352.1"/>
    </source>
</evidence>
<feature type="chain" id="PRO_5045811436" description="Alkaline proteinase inhibitor/ Outer membrane lipoprotein Omp19 domain-containing protein" evidence="2">
    <location>
        <begin position="26"/>
        <end position="175"/>
    </location>
</feature>
<proteinExistence type="predicted"/>